<feature type="chain" id="PRO_5044348670" description="Ig-like domain-containing protein" evidence="4">
    <location>
        <begin position="29"/>
        <end position="480"/>
    </location>
</feature>
<evidence type="ECO:0000256" key="1">
    <source>
        <dbReference type="ARBA" id="ARBA00022729"/>
    </source>
</evidence>
<dbReference type="SUPFAM" id="SSF48726">
    <property type="entry name" value="Immunoglobulin"/>
    <property type="match status" value="3"/>
</dbReference>
<keyword evidence="3" id="KW-0812">Transmembrane</keyword>
<feature type="domain" description="Ig-like" evidence="5">
    <location>
        <begin position="311"/>
        <end position="418"/>
    </location>
</feature>
<feature type="domain" description="Ig-like" evidence="5">
    <location>
        <begin position="110"/>
        <end position="202"/>
    </location>
</feature>
<keyword evidence="2" id="KW-1015">Disulfide bond</keyword>
<dbReference type="Proteomes" id="UP000472276">
    <property type="component" value="Unassembled WGS sequence"/>
</dbReference>
<dbReference type="InterPro" id="IPR007110">
    <property type="entry name" value="Ig-like_dom"/>
</dbReference>
<sequence length="480" mass="53372">MRKGRLLRGTNKKMFLLHLFFLISVLSCTTNQARLTVSPSSSQLYKGDFVSLSCEEDDSSAGWTLRRNTSKKQRTQCGVDWGKKHSSSCNITDLFTWDSGVYWCESREGPISNIVNLTVTGGSVILQSPVLPVMEGDDVTLLCKTKTTPSNLPAAFYKDGSLIRKQPTGHMTIQHVSRSDEGLYKCDISGHGESPSSWITVTEKHTTTPPPTSASITTNTPAYSSFLHCVLFPVGAVCVLVLLVILVLRQHFRRKPEGCDPATVYLSVKADNISCRPTDIRPNRPRECDPATIYSSVRRDKITHGQRDIRPNRRRAQNITAESGQNVTLTCRAPNNIQTMEWSRADLGREYVFLYRDGRETTVNQHRSFKGRVALQDKQMKDGNMSVILKNVMISDRGTYECRVKANKKKRRKRANLKTDPICSIYLSVVDPPGPTGGPEKDGHVGLKVGLLVSGVLIVAAFAGFVIYRKHKGEKSQGSH</sequence>
<dbReference type="GO" id="GO:0006955">
    <property type="term" value="P:immune response"/>
    <property type="evidence" value="ECO:0007669"/>
    <property type="project" value="TreeGrafter"/>
</dbReference>
<dbReference type="GO" id="GO:0007166">
    <property type="term" value="P:cell surface receptor signaling pathway"/>
    <property type="evidence" value="ECO:0007669"/>
    <property type="project" value="TreeGrafter"/>
</dbReference>
<feature type="transmembrane region" description="Helical" evidence="3">
    <location>
        <begin position="449"/>
        <end position="468"/>
    </location>
</feature>
<evidence type="ECO:0000256" key="4">
    <source>
        <dbReference type="SAM" id="SignalP"/>
    </source>
</evidence>
<protein>
    <recommendedName>
        <fullName evidence="5">Ig-like domain-containing protein</fullName>
    </recommendedName>
</protein>
<evidence type="ECO:0000259" key="5">
    <source>
        <dbReference type="PROSITE" id="PS50835"/>
    </source>
</evidence>
<proteinExistence type="predicted"/>
<dbReference type="InterPro" id="IPR013783">
    <property type="entry name" value="Ig-like_fold"/>
</dbReference>
<dbReference type="InterPro" id="IPR003599">
    <property type="entry name" value="Ig_sub"/>
</dbReference>
<dbReference type="GO" id="GO:0009897">
    <property type="term" value="C:external side of plasma membrane"/>
    <property type="evidence" value="ECO:0007669"/>
    <property type="project" value="TreeGrafter"/>
</dbReference>
<evidence type="ECO:0000256" key="2">
    <source>
        <dbReference type="ARBA" id="ARBA00023157"/>
    </source>
</evidence>
<keyword evidence="3" id="KW-1133">Transmembrane helix</keyword>
<dbReference type="Pfam" id="PF07686">
    <property type="entry name" value="V-set"/>
    <property type="match status" value="1"/>
</dbReference>
<keyword evidence="3" id="KW-0472">Membrane</keyword>
<dbReference type="InterPro" id="IPR013106">
    <property type="entry name" value="Ig_V-set"/>
</dbReference>
<dbReference type="Ensembl" id="ENSOABT00000068000.1">
    <property type="protein sequence ID" value="ENSOABP00000069165.1"/>
    <property type="gene ID" value="ENSOABG00000031783.1"/>
</dbReference>
<dbReference type="Pfam" id="PF13895">
    <property type="entry name" value="Ig_2"/>
    <property type="match status" value="1"/>
</dbReference>
<reference evidence="6" key="3">
    <citation type="submission" date="2025-09" db="UniProtKB">
        <authorList>
            <consortium name="Ensembl"/>
        </authorList>
    </citation>
    <scope>IDENTIFICATION</scope>
</reference>
<dbReference type="GO" id="GO:0004888">
    <property type="term" value="F:transmembrane signaling receptor activity"/>
    <property type="evidence" value="ECO:0007669"/>
    <property type="project" value="TreeGrafter"/>
</dbReference>
<dbReference type="SMART" id="SM00406">
    <property type="entry name" value="IGv"/>
    <property type="match status" value="1"/>
</dbReference>
<feature type="signal peptide" evidence="4">
    <location>
        <begin position="1"/>
        <end position="28"/>
    </location>
</feature>
<reference evidence="6" key="2">
    <citation type="submission" date="2025-08" db="UniProtKB">
        <authorList>
            <consortium name="Ensembl"/>
        </authorList>
    </citation>
    <scope>IDENTIFICATION</scope>
</reference>
<dbReference type="SMART" id="SM00409">
    <property type="entry name" value="IG"/>
    <property type="match status" value="3"/>
</dbReference>
<dbReference type="AlphaFoldDB" id="A0AAZ1XNJ5"/>
<feature type="transmembrane region" description="Helical" evidence="3">
    <location>
        <begin position="225"/>
        <end position="248"/>
    </location>
</feature>
<dbReference type="InterPro" id="IPR050488">
    <property type="entry name" value="Ig_Fc_receptor"/>
</dbReference>
<accession>A0AAZ1XNJ5</accession>
<dbReference type="PANTHER" id="PTHR11481">
    <property type="entry name" value="IMMUNOGLOBULIN FC RECEPTOR"/>
    <property type="match status" value="1"/>
</dbReference>
<evidence type="ECO:0000313" key="6">
    <source>
        <dbReference type="Ensembl" id="ENSOABP00000069165.1"/>
    </source>
</evidence>
<organism evidence="6 7">
    <name type="scientific">Oreochromis aureus</name>
    <name type="common">Israeli tilapia</name>
    <name type="synonym">Chromis aureus</name>
    <dbReference type="NCBI Taxonomy" id="47969"/>
    <lineage>
        <taxon>Eukaryota</taxon>
        <taxon>Metazoa</taxon>
        <taxon>Chordata</taxon>
        <taxon>Craniata</taxon>
        <taxon>Vertebrata</taxon>
        <taxon>Euteleostomi</taxon>
        <taxon>Actinopterygii</taxon>
        <taxon>Neopterygii</taxon>
        <taxon>Teleostei</taxon>
        <taxon>Neoteleostei</taxon>
        <taxon>Acanthomorphata</taxon>
        <taxon>Ovalentaria</taxon>
        <taxon>Cichlomorphae</taxon>
        <taxon>Cichliformes</taxon>
        <taxon>Cichlidae</taxon>
        <taxon>African cichlids</taxon>
        <taxon>Pseudocrenilabrinae</taxon>
        <taxon>Oreochromini</taxon>
        <taxon>Oreochromis</taxon>
    </lineage>
</organism>
<keyword evidence="7" id="KW-1185">Reference proteome</keyword>
<evidence type="ECO:0000313" key="7">
    <source>
        <dbReference type="Proteomes" id="UP000472276"/>
    </source>
</evidence>
<dbReference type="InterPro" id="IPR036179">
    <property type="entry name" value="Ig-like_dom_sf"/>
</dbReference>
<name>A0AAZ1XNJ5_OREAU</name>
<dbReference type="PROSITE" id="PS50835">
    <property type="entry name" value="IG_LIKE"/>
    <property type="match status" value="2"/>
</dbReference>
<dbReference type="PROSITE" id="PS51257">
    <property type="entry name" value="PROKAR_LIPOPROTEIN"/>
    <property type="match status" value="1"/>
</dbReference>
<evidence type="ECO:0000256" key="3">
    <source>
        <dbReference type="SAM" id="Phobius"/>
    </source>
</evidence>
<dbReference type="PANTHER" id="PTHR11481:SF64">
    <property type="entry name" value="FC RECEPTOR-LIKE PROTEIN 4"/>
    <property type="match status" value="1"/>
</dbReference>
<dbReference type="Gene3D" id="2.60.40.10">
    <property type="entry name" value="Immunoglobulins"/>
    <property type="match status" value="3"/>
</dbReference>
<dbReference type="InterPro" id="IPR003598">
    <property type="entry name" value="Ig_sub2"/>
</dbReference>
<reference evidence="7" key="1">
    <citation type="submission" date="2020-03" db="EMBL/GenBank/DDBJ databases">
        <title>Evolution of repeat sequences and sex chromosomes of tilapia species revealed by chromosome-level genomes.</title>
        <authorList>
            <person name="Xu L."/>
            <person name="Tao W."/>
            <person name="Wang D."/>
            <person name="Zhou Q."/>
        </authorList>
    </citation>
    <scope>NUCLEOTIDE SEQUENCE [LARGE SCALE GENOMIC DNA]</scope>
    <source>
        <strain evidence="7">Israel</strain>
    </source>
</reference>
<keyword evidence="1 4" id="KW-0732">Signal</keyword>
<dbReference type="SMART" id="SM00408">
    <property type="entry name" value="IGc2"/>
    <property type="match status" value="2"/>
</dbReference>